<evidence type="ECO:0000256" key="1">
    <source>
        <dbReference type="SAM" id="MobiDB-lite"/>
    </source>
</evidence>
<protein>
    <submittedName>
        <fullName evidence="4">U2 small nuclear ribonucleoprotein auxiliary factor 35 kDa subunit-related protein 2-like</fullName>
    </submittedName>
</protein>
<keyword evidence="3" id="KW-1185">Reference proteome</keyword>
<sequence>MNVVQLTIFFTPLVDCLQGLSLTRKCPKGYSCGYLHLFRNPNNLFNSSLELYDTPKSVRSGSRTPTSRKNSWHDNGQESRNWRWSESPEMELKLDKSSTNHSKRHQSNDRDIKRDSGRHSSEESGPRGSVDSARYQTRDSRYSRATRLHSSQDHGHHSRSRSRNRSTSSRKHVSKADYSRSRTPPSRRVK</sequence>
<organism evidence="3 4">
    <name type="scientific">Drosophila hydei</name>
    <name type="common">Fruit fly</name>
    <dbReference type="NCBI Taxonomy" id="7224"/>
    <lineage>
        <taxon>Eukaryota</taxon>
        <taxon>Metazoa</taxon>
        <taxon>Ecdysozoa</taxon>
        <taxon>Arthropoda</taxon>
        <taxon>Hexapoda</taxon>
        <taxon>Insecta</taxon>
        <taxon>Pterygota</taxon>
        <taxon>Neoptera</taxon>
        <taxon>Endopterygota</taxon>
        <taxon>Diptera</taxon>
        <taxon>Brachycera</taxon>
        <taxon>Muscomorpha</taxon>
        <taxon>Ephydroidea</taxon>
        <taxon>Drosophilidae</taxon>
        <taxon>Drosophila</taxon>
    </lineage>
</organism>
<dbReference type="Proteomes" id="UP000504633">
    <property type="component" value="Unplaced"/>
</dbReference>
<feature type="compositionally biased region" description="Basic residues" evidence="1">
    <location>
        <begin position="156"/>
        <end position="173"/>
    </location>
</feature>
<feature type="region of interest" description="Disordered" evidence="1">
    <location>
        <begin position="54"/>
        <end position="190"/>
    </location>
</feature>
<feature type="compositionally biased region" description="Basic and acidic residues" evidence="1">
    <location>
        <begin position="106"/>
        <end position="125"/>
    </location>
</feature>
<dbReference type="OrthoDB" id="75923at2759"/>
<dbReference type="GeneID" id="111601884"/>
<dbReference type="KEGG" id="dhe:111601884"/>
<dbReference type="OMA" id="ARYQTRD"/>
<evidence type="ECO:0000313" key="3">
    <source>
        <dbReference type="Proteomes" id="UP000504633"/>
    </source>
</evidence>
<dbReference type="RefSeq" id="XP_023174494.2">
    <property type="nucleotide sequence ID" value="XM_023318726.2"/>
</dbReference>
<feature type="compositionally biased region" description="Polar residues" evidence="1">
    <location>
        <begin position="57"/>
        <end position="69"/>
    </location>
</feature>
<proteinExistence type="predicted"/>
<evidence type="ECO:0000313" key="4">
    <source>
        <dbReference type="RefSeq" id="XP_023174494.2"/>
    </source>
</evidence>
<dbReference type="AlphaFoldDB" id="A0A6J1M7V1"/>
<reference evidence="4" key="1">
    <citation type="submission" date="2025-08" db="UniProtKB">
        <authorList>
            <consortium name="RefSeq"/>
        </authorList>
    </citation>
    <scope>IDENTIFICATION</scope>
    <source>
        <strain evidence="4">15085-1641.00</strain>
        <tissue evidence="4">Whole body</tissue>
    </source>
</reference>
<feature type="signal peptide" evidence="2">
    <location>
        <begin position="1"/>
        <end position="16"/>
    </location>
</feature>
<gene>
    <name evidence="4" type="primary">LOC111601884</name>
</gene>
<keyword evidence="2" id="KW-0732">Signal</keyword>
<feature type="compositionally biased region" description="Basic and acidic residues" evidence="1">
    <location>
        <begin position="71"/>
        <end position="83"/>
    </location>
</feature>
<evidence type="ECO:0000256" key="2">
    <source>
        <dbReference type="SAM" id="SignalP"/>
    </source>
</evidence>
<feature type="chain" id="PRO_5026671487" evidence="2">
    <location>
        <begin position="17"/>
        <end position="190"/>
    </location>
</feature>
<accession>A0A6J1M7V1</accession>
<name>A0A6J1M7V1_DROHY</name>